<gene>
    <name evidence="1" type="ORF">ILUMI_10357</name>
</gene>
<dbReference type="OrthoDB" id="6744456at2759"/>
<evidence type="ECO:0000313" key="2">
    <source>
        <dbReference type="Proteomes" id="UP000801492"/>
    </source>
</evidence>
<proteinExistence type="predicted"/>
<organism evidence="1 2">
    <name type="scientific">Ignelater luminosus</name>
    <name type="common">Cucubano</name>
    <name type="synonym">Pyrophorus luminosus</name>
    <dbReference type="NCBI Taxonomy" id="2038154"/>
    <lineage>
        <taxon>Eukaryota</taxon>
        <taxon>Metazoa</taxon>
        <taxon>Ecdysozoa</taxon>
        <taxon>Arthropoda</taxon>
        <taxon>Hexapoda</taxon>
        <taxon>Insecta</taxon>
        <taxon>Pterygota</taxon>
        <taxon>Neoptera</taxon>
        <taxon>Endopterygota</taxon>
        <taxon>Coleoptera</taxon>
        <taxon>Polyphaga</taxon>
        <taxon>Elateriformia</taxon>
        <taxon>Elateroidea</taxon>
        <taxon>Elateridae</taxon>
        <taxon>Agrypninae</taxon>
        <taxon>Pyrophorini</taxon>
        <taxon>Ignelater</taxon>
    </lineage>
</organism>
<accession>A0A8K0D3F3</accession>
<reference evidence="1" key="1">
    <citation type="submission" date="2019-08" db="EMBL/GenBank/DDBJ databases">
        <title>The genome of the North American firefly Photinus pyralis.</title>
        <authorList>
            <consortium name="Photinus pyralis genome working group"/>
            <person name="Fallon T.R."/>
            <person name="Sander Lower S.E."/>
            <person name="Weng J.-K."/>
        </authorList>
    </citation>
    <scope>NUCLEOTIDE SEQUENCE</scope>
    <source>
        <strain evidence="1">TRF0915ILg1</strain>
        <tissue evidence="1">Whole body</tissue>
    </source>
</reference>
<comment type="caution">
    <text evidence="1">The sequence shown here is derived from an EMBL/GenBank/DDBJ whole genome shotgun (WGS) entry which is preliminary data.</text>
</comment>
<dbReference type="Pfam" id="PF14223">
    <property type="entry name" value="Retrotran_gag_2"/>
    <property type="match status" value="1"/>
</dbReference>
<keyword evidence="2" id="KW-1185">Reference proteome</keyword>
<sequence length="184" mass="20738">CYLCYLFKWESDDAKAMLYIMITLDDETSTLVMTCTSAKEVRDSLISVFKQSSEQRTTLQRVQKCVGGMPSLYRTLKNLVEKLRTIEQRDSVVVQKAAFLSQTQNKPKQLLVNGNIKENQSSKSIKNLDKICNGHVDCTDRSNQVSFRTSYPVGYSSSDGSVCQPGVALYNGTQDCMMDLMKEL</sequence>
<protein>
    <submittedName>
        <fullName evidence="1">Uncharacterized protein</fullName>
    </submittedName>
</protein>
<feature type="non-terminal residue" evidence="1">
    <location>
        <position position="1"/>
    </location>
</feature>
<evidence type="ECO:0000313" key="1">
    <source>
        <dbReference type="EMBL" id="KAF2895818.1"/>
    </source>
</evidence>
<dbReference type="EMBL" id="VTPC01005633">
    <property type="protein sequence ID" value="KAF2895818.1"/>
    <property type="molecule type" value="Genomic_DNA"/>
</dbReference>
<name>A0A8K0D3F3_IGNLU</name>
<dbReference type="Proteomes" id="UP000801492">
    <property type="component" value="Unassembled WGS sequence"/>
</dbReference>
<dbReference type="AlphaFoldDB" id="A0A8K0D3F3"/>